<dbReference type="InterPro" id="IPR001368">
    <property type="entry name" value="TNFR/NGFR_Cys_rich_reg"/>
</dbReference>
<organism evidence="4 5">
    <name type="scientific">Owenia fusiformis</name>
    <name type="common">Polychaete worm</name>
    <dbReference type="NCBI Taxonomy" id="6347"/>
    <lineage>
        <taxon>Eukaryota</taxon>
        <taxon>Metazoa</taxon>
        <taxon>Spiralia</taxon>
        <taxon>Lophotrochozoa</taxon>
        <taxon>Annelida</taxon>
        <taxon>Polychaeta</taxon>
        <taxon>Sedentaria</taxon>
        <taxon>Canalipalpata</taxon>
        <taxon>Sabellida</taxon>
        <taxon>Oweniida</taxon>
        <taxon>Oweniidae</taxon>
        <taxon>Owenia</taxon>
    </lineage>
</organism>
<keyword evidence="2" id="KW-0732">Signal</keyword>
<keyword evidence="5" id="KW-1185">Reference proteome</keyword>
<accession>A0A8S4N9B7</accession>
<feature type="signal peptide" evidence="2">
    <location>
        <begin position="1"/>
        <end position="19"/>
    </location>
</feature>
<keyword evidence="1" id="KW-1015">Disulfide bond</keyword>
<evidence type="ECO:0000313" key="4">
    <source>
        <dbReference type="EMBL" id="CAH1777304.1"/>
    </source>
</evidence>
<evidence type="ECO:0000256" key="2">
    <source>
        <dbReference type="SAM" id="SignalP"/>
    </source>
</evidence>
<dbReference type="AlphaFoldDB" id="A0A8S4N9B7"/>
<evidence type="ECO:0000256" key="1">
    <source>
        <dbReference type="PROSITE-ProRule" id="PRU00206"/>
    </source>
</evidence>
<dbReference type="PROSITE" id="PS50050">
    <property type="entry name" value="TNFR_NGFR_2"/>
    <property type="match status" value="1"/>
</dbReference>
<feature type="repeat" description="TNFR-Cys" evidence="1">
    <location>
        <begin position="46"/>
        <end position="88"/>
    </location>
</feature>
<feature type="domain" description="TNFR-Cys" evidence="3">
    <location>
        <begin position="46"/>
        <end position="88"/>
    </location>
</feature>
<dbReference type="EMBL" id="CAIIXF020000002">
    <property type="protein sequence ID" value="CAH1777304.1"/>
    <property type="molecule type" value="Genomic_DNA"/>
</dbReference>
<proteinExistence type="predicted"/>
<feature type="chain" id="PRO_5035893560" description="TNFR-Cys domain-containing protein" evidence="2">
    <location>
        <begin position="20"/>
        <end position="154"/>
    </location>
</feature>
<feature type="non-terminal residue" evidence="4">
    <location>
        <position position="1"/>
    </location>
</feature>
<sequence length="154" mass="17535">MLTCIYWLTTMMFISMATNRHNQLQSTLTAGVAATFNYMNLVQCRQCEQLSHYKKRFQDGTTKCVPCTKCPRGQCIASHCVGFKDNVCRQPDQNEYIHGHDCTLCSECGTKRTTVRNCTKHFYTQCGDCVPGFKWDSLLFDCVDAPSIPTKHPE</sequence>
<reference evidence="4" key="1">
    <citation type="submission" date="2022-03" db="EMBL/GenBank/DDBJ databases">
        <authorList>
            <person name="Martin C."/>
        </authorList>
    </citation>
    <scope>NUCLEOTIDE SEQUENCE</scope>
</reference>
<gene>
    <name evidence="4" type="ORF">OFUS_LOCUS4361</name>
</gene>
<dbReference type="PROSITE" id="PS00652">
    <property type="entry name" value="TNFR_NGFR_1"/>
    <property type="match status" value="1"/>
</dbReference>
<feature type="disulfide bond" evidence="1">
    <location>
        <begin position="70"/>
        <end position="88"/>
    </location>
</feature>
<feature type="disulfide bond" evidence="1">
    <location>
        <begin position="67"/>
        <end position="80"/>
    </location>
</feature>
<comment type="caution">
    <text evidence="4">The sequence shown here is derived from an EMBL/GenBank/DDBJ whole genome shotgun (WGS) entry which is preliminary data.</text>
</comment>
<comment type="caution">
    <text evidence="1">Lacks conserved residue(s) required for the propagation of feature annotation.</text>
</comment>
<dbReference type="OrthoDB" id="10048028at2759"/>
<evidence type="ECO:0000313" key="5">
    <source>
        <dbReference type="Proteomes" id="UP000749559"/>
    </source>
</evidence>
<dbReference type="Proteomes" id="UP000749559">
    <property type="component" value="Unassembled WGS sequence"/>
</dbReference>
<name>A0A8S4N9B7_OWEFU</name>
<evidence type="ECO:0000259" key="3">
    <source>
        <dbReference type="PROSITE" id="PS50050"/>
    </source>
</evidence>
<protein>
    <recommendedName>
        <fullName evidence="3">TNFR-Cys domain-containing protein</fullName>
    </recommendedName>
</protein>